<gene>
    <name evidence="1" type="ORF">KIN20_028386</name>
</gene>
<reference evidence="1" key="1">
    <citation type="submission" date="2021-06" db="EMBL/GenBank/DDBJ databases">
        <title>Parelaphostrongylus tenuis whole genome reference sequence.</title>
        <authorList>
            <person name="Garwood T.J."/>
            <person name="Larsen P.A."/>
            <person name="Fountain-Jones N.M."/>
            <person name="Garbe J.R."/>
            <person name="Macchietto M.G."/>
            <person name="Kania S.A."/>
            <person name="Gerhold R.W."/>
            <person name="Richards J.E."/>
            <person name="Wolf T.M."/>
        </authorList>
    </citation>
    <scope>NUCLEOTIDE SEQUENCE</scope>
    <source>
        <strain evidence="1">MNPRO001-30</strain>
        <tissue evidence="1">Meninges</tissue>
    </source>
</reference>
<proteinExistence type="predicted"/>
<name>A0AAD5R0V6_PARTN</name>
<dbReference type="EMBL" id="JAHQIW010005918">
    <property type="protein sequence ID" value="KAJ1367471.1"/>
    <property type="molecule type" value="Genomic_DNA"/>
</dbReference>
<organism evidence="1 2">
    <name type="scientific">Parelaphostrongylus tenuis</name>
    <name type="common">Meningeal worm</name>
    <dbReference type="NCBI Taxonomy" id="148309"/>
    <lineage>
        <taxon>Eukaryota</taxon>
        <taxon>Metazoa</taxon>
        <taxon>Ecdysozoa</taxon>
        <taxon>Nematoda</taxon>
        <taxon>Chromadorea</taxon>
        <taxon>Rhabditida</taxon>
        <taxon>Rhabditina</taxon>
        <taxon>Rhabditomorpha</taxon>
        <taxon>Strongyloidea</taxon>
        <taxon>Metastrongylidae</taxon>
        <taxon>Parelaphostrongylus</taxon>
    </lineage>
</organism>
<comment type="caution">
    <text evidence="1">The sequence shown here is derived from an EMBL/GenBank/DDBJ whole genome shotgun (WGS) entry which is preliminary data.</text>
</comment>
<dbReference type="AlphaFoldDB" id="A0AAD5R0V6"/>
<evidence type="ECO:0000313" key="2">
    <source>
        <dbReference type="Proteomes" id="UP001196413"/>
    </source>
</evidence>
<keyword evidence="2" id="KW-1185">Reference proteome</keyword>
<protein>
    <submittedName>
        <fullName evidence="1">Uncharacterized protein</fullName>
    </submittedName>
</protein>
<accession>A0AAD5R0V6</accession>
<dbReference type="Proteomes" id="UP001196413">
    <property type="component" value="Unassembled WGS sequence"/>
</dbReference>
<sequence>MRAKSGYVEERSSIPPNRIKGMAALMREKKKRKADHHCDKAFDSVSSDKCQRQCSAQTCLCYHHIDTISKCKKKNNEM</sequence>
<evidence type="ECO:0000313" key="1">
    <source>
        <dbReference type="EMBL" id="KAJ1367471.1"/>
    </source>
</evidence>